<keyword evidence="3" id="KW-0812">Transmembrane</keyword>
<dbReference type="EMBL" id="OX451741">
    <property type="protein sequence ID" value="CAI8616023.1"/>
    <property type="molecule type" value="Genomic_DNA"/>
</dbReference>
<dbReference type="InterPro" id="IPR050481">
    <property type="entry name" value="UDP-glycosyltransf_plant"/>
</dbReference>
<dbReference type="GO" id="GO:0035251">
    <property type="term" value="F:UDP-glucosyltransferase activity"/>
    <property type="evidence" value="ECO:0007669"/>
    <property type="project" value="InterPro"/>
</dbReference>
<keyword evidence="3" id="KW-0472">Membrane</keyword>
<dbReference type="InterPro" id="IPR002213">
    <property type="entry name" value="UDP_glucos_trans"/>
</dbReference>
<proteinExistence type="inferred from homology"/>
<feature type="transmembrane region" description="Helical" evidence="3">
    <location>
        <begin position="20"/>
        <end position="39"/>
    </location>
</feature>
<keyword evidence="3" id="KW-1133">Transmembrane helix</keyword>
<name>A0AAV1B3H6_VICFA</name>
<comment type="similarity">
    <text evidence="1">Belongs to the UDP-glycosyltransferase family.</text>
</comment>
<protein>
    <submittedName>
        <fullName evidence="4">Uncharacterized protein</fullName>
    </submittedName>
</protein>
<dbReference type="Pfam" id="PF00201">
    <property type="entry name" value="UDPGT"/>
    <property type="match status" value="1"/>
</dbReference>
<dbReference type="FunFam" id="3.40.50.2000:FF:000056">
    <property type="entry name" value="Glycosyltransferase"/>
    <property type="match status" value="1"/>
</dbReference>
<dbReference type="PANTHER" id="PTHR48048">
    <property type="entry name" value="GLYCOSYLTRANSFERASE"/>
    <property type="match status" value="1"/>
</dbReference>
<keyword evidence="2" id="KW-0808">Transferase</keyword>
<evidence type="ECO:0000256" key="2">
    <source>
        <dbReference type="ARBA" id="ARBA00022679"/>
    </source>
</evidence>
<dbReference type="SUPFAM" id="SSF53756">
    <property type="entry name" value="UDP-Glycosyltransferase/glycogen phosphorylase"/>
    <property type="match status" value="1"/>
</dbReference>
<accession>A0AAV1B3H6</accession>
<organism evidence="4 5">
    <name type="scientific">Vicia faba</name>
    <name type="common">Broad bean</name>
    <name type="synonym">Faba vulgaris</name>
    <dbReference type="NCBI Taxonomy" id="3906"/>
    <lineage>
        <taxon>Eukaryota</taxon>
        <taxon>Viridiplantae</taxon>
        <taxon>Streptophyta</taxon>
        <taxon>Embryophyta</taxon>
        <taxon>Tracheophyta</taxon>
        <taxon>Spermatophyta</taxon>
        <taxon>Magnoliopsida</taxon>
        <taxon>eudicotyledons</taxon>
        <taxon>Gunneridae</taxon>
        <taxon>Pentapetalae</taxon>
        <taxon>rosids</taxon>
        <taxon>fabids</taxon>
        <taxon>Fabales</taxon>
        <taxon>Fabaceae</taxon>
        <taxon>Papilionoideae</taxon>
        <taxon>50 kb inversion clade</taxon>
        <taxon>NPAAA clade</taxon>
        <taxon>Hologalegina</taxon>
        <taxon>IRL clade</taxon>
        <taxon>Fabeae</taxon>
        <taxon>Vicia</taxon>
    </lineage>
</organism>
<dbReference type="CDD" id="cd03784">
    <property type="entry name" value="GT1_Gtf-like"/>
    <property type="match status" value="1"/>
</dbReference>
<evidence type="ECO:0000313" key="4">
    <source>
        <dbReference type="EMBL" id="CAI8616023.1"/>
    </source>
</evidence>
<dbReference type="AlphaFoldDB" id="A0AAV1B3H6"/>
<dbReference type="PANTHER" id="PTHR48048:SF33">
    <property type="entry name" value="ISOFLAVONE 7-O-GLUCOSYLTRANSFERASE 1"/>
    <property type="match status" value="1"/>
</dbReference>
<evidence type="ECO:0000256" key="3">
    <source>
        <dbReference type="SAM" id="Phobius"/>
    </source>
</evidence>
<evidence type="ECO:0000256" key="1">
    <source>
        <dbReference type="ARBA" id="ARBA00009995"/>
    </source>
</evidence>
<gene>
    <name evidence="4" type="ORF">VFH_VI009640</name>
</gene>
<sequence>MKDNIISSPIVPNISLKLEISIYFYYTSGAIVLAIFLHLPTLHQNAKKYIQDLHMPLRIPGLPNNFTADDYPYELDSESDEFKIMLESVKTMTKSVAIIVNTFDAIEGKALEPLNKRMIIPNGTTPTMFSIGPLITSSYGGDENGCLRWLDLQPSKSFVFLSFGSMVRFPKAQLKEIALGLEKSKQRFLWIVRSELDLEDLSPEEFLKRTKENGMVVRNWAPQGAILSHDSTDGFVTHYGWNSVLQAVRGGVPMVAGPLYAEQSLNKVILVEEMKVALELNKSKDGFVSGIELGGQIKELMDSCKGNESKQMIFKTKISSKEARDQNGSLFLI</sequence>
<dbReference type="Gene3D" id="3.40.50.2000">
    <property type="entry name" value="Glycogen Phosphorylase B"/>
    <property type="match status" value="2"/>
</dbReference>
<dbReference type="Proteomes" id="UP001157006">
    <property type="component" value="Chromosome 6"/>
</dbReference>
<reference evidence="4 5" key="1">
    <citation type="submission" date="2023-01" db="EMBL/GenBank/DDBJ databases">
        <authorList>
            <person name="Kreplak J."/>
        </authorList>
    </citation>
    <scope>NUCLEOTIDE SEQUENCE [LARGE SCALE GENOMIC DNA]</scope>
</reference>
<keyword evidence="5" id="KW-1185">Reference proteome</keyword>
<evidence type="ECO:0000313" key="5">
    <source>
        <dbReference type="Proteomes" id="UP001157006"/>
    </source>
</evidence>